<dbReference type="Proteomes" id="UP000828390">
    <property type="component" value="Unassembled WGS sequence"/>
</dbReference>
<dbReference type="EMBL" id="JAIWYP010000004">
    <property type="protein sequence ID" value="KAH3829749.1"/>
    <property type="molecule type" value="Genomic_DNA"/>
</dbReference>
<dbReference type="AlphaFoldDB" id="A0A9D4H5B4"/>
<keyword evidence="3" id="KW-1185">Reference proteome</keyword>
<name>A0A9D4H5B4_DREPO</name>
<keyword evidence="1" id="KW-1133">Transmembrane helix</keyword>
<evidence type="ECO:0000313" key="2">
    <source>
        <dbReference type="EMBL" id="KAH3829749.1"/>
    </source>
</evidence>
<comment type="caution">
    <text evidence="2">The sequence shown here is derived from an EMBL/GenBank/DDBJ whole genome shotgun (WGS) entry which is preliminary data.</text>
</comment>
<organism evidence="2 3">
    <name type="scientific">Dreissena polymorpha</name>
    <name type="common">Zebra mussel</name>
    <name type="synonym">Mytilus polymorpha</name>
    <dbReference type="NCBI Taxonomy" id="45954"/>
    <lineage>
        <taxon>Eukaryota</taxon>
        <taxon>Metazoa</taxon>
        <taxon>Spiralia</taxon>
        <taxon>Lophotrochozoa</taxon>
        <taxon>Mollusca</taxon>
        <taxon>Bivalvia</taxon>
        <taxon>Autobranchia</taxon>
        <taxon>Heteroconchia</taxon>
        <taxon>Euheterodonta</taxon>
        <taxon>Imparidentia</taxon>
        <taxon>Neoheterodontei</taxon>
        <taxon>Myida</taxon>
        <taxon>Dreissenoidea</taxon>
        <taxon>Dreissenidae</taxon>
        <taxon>Dreissena</taxon>
    </lineage>
</organism>
<protein>
    <submittedName>
        <fullName evidence="2">Uncharacterized protein</fullName>
    </submittedName>
</protein>
<keyword evidence="1" id="KW-0472">Membrane</keyword>
<feature type="transmembrane region" description="Helical" evidence="1">
    <location>
        <begin position="33"/>
        <end position="51"/>
    </location>
</feature>
<gene>
    <name evidence="2" type="ORF">DPMN_102977</name>
</gene>
<reference evidence="2" key="1">
    <citation type="journal article" date="2019" name="bioRxiv">
        <title>The Genome of the Zebra Mussel, Dreissena polymorpha: A Resource for Invasive Species Research.</title>
        <authorList>
            <person name="McCartney M.A."/>
            <person name="Auch B."/>
            <person name="Kono T."/>
            <person name="Mallez S."/>
            <person name="Zhang Y."/>
            <person name="Obille A."/>
            <person name="Becker A."/>
            <person name="Abrahante J.E."/>
            <person name="Garbe J."/>
            <person name="Badalamenti J.P."/>
            <person name="Herman A."/>
            <person name="Mangelson H."/>
            <person name="Liachko I."/>
            <person name="Sullivan S."/>
            <person name="Sone E.D."/>
            <person name="Koren S."/>
            <person name="Silverstein K.A.T."/>
            <person name="Beckman K.B."/>
            <person name="Gohl D.M."/>
        </authorList>
    </citation>
    <scope>NUCLEOTIDE SEQUENCE</scope>
    <source>
        <strain evidence="2">Duluth1</strain>
        <tissue evidence="2">Whole animal</tissue>
    </source>
</reference>
<evidence type="ECO:0000256" key="1">
    <source>
        <dbReference type="SAM" id="Phobius"/>
    </source>
</evidence>
<accession>A0A9D4H5B4</accession>
<proteinExistence type="predicted"/>
<reference evidence="2" key="2">
    <citation type="submission" date="2020-11" db="EMBL/GenBank/DDBJ databases">
        <authorList>
            <person name="McCartney M.A."/>
            <person name="Auch B."/>
            <person name="Kono T."/>
            <person name="Mallez S."/>
            <person name="Becker A."/>
            <person name="Gohl D.M."/>
            <person name="Silverstein K.A.T."/>
            <person name="Koren S."/>
            <person name="Bechman K.B."/>
            <person name="Herman A."/>
            <person name="Abrahante J.E."/>
            <person name="Garbe J."/>
        </authorList>
    </citation>
    <scope>NUCLEOTIDE SEQUENCE</scope>
    <source>
        <strain evidence="2">Duluth1</strain>
        <tissue evidence="2">Whole animal</tissue>
    </source>
</reference>
<keyword evidence="1" id="KW-0812">Transmembrane</keyword>
<evidence type="ECO:0000313" key="3">
    <source>
        <dbReference type="Proteomes" id="UP000828390"/>
    </source>
</evidence>
<sequence>MAILIRTLAVLLPSLDRVKPKYLKLVTCSSFSPFMVMSVLVLVVLFIASVGETLKFTAGATHEVNIISESQVGDWGSINANGDVVVLESLLHYLLKEKLNRTGYSRHT</sequence>